<feature type="compositionally biased region" description="Low complexity" evidence="3">
    <location>
        <begin position="7"/>
        <end position="18"/>
    </location>
</feature>
<dbReference type="InterPro" id="IPR024361">
    <property type="entry name" value="BACON"/>
</dbReference>
<dbReference type="PANTHER" id="PTHR37842">
    <property type="match status" value="1"/>
</dbReference>
<dbReference type="EMBL" id="CVQI01010890">
    <property type="protein sequence ID" value="CRK20277.1"/>
    <property type="molecule type" value="Genomic_DNA"/>
</dbReference>
<keyword evidence="4" id="KW-0472">Membrane</keyword>
<feature type="transmembrane region" description="Helical" evidence="4">
    <location>
        <begin position="1410"/>
        <end position="1430"/>
    </location>
</feature>
<evidence type="ECO:0000259" key="6">
    <source>
        <dbReference type="Pfam" id="PF19190"/>
    </source>
</evidence>
<dbReference type="Pfam" id="PF19190">
    <property type="entry name" value="BACON_2"/>
    <property type="match status" value="2"/>
</dbReference>
<sequence>MRVRLVRSSGAARSGTRSPEPGQSKAKPTESPAGIGNASAHEGALSSSLGDARPRQRVSTGAPMFETPIIGFDAAHGALDLAGLPVLFDKDEFEGTQIAIRNLARDLESVTGKPSALLTTTEGQSPVDGVILVGSLARCAFLRALGREGARRVRSLEGRWETFSTHVEDSPWAFARRVFVLAGSDKRGAIFASYTLTEQAGVSPWYWWADVPIKKHPHVYAVSEPTIHGEPSVKYRGIFINDEAPALTAWVHDKYGVNYGSEFYKRVFELLLRMKANFLWPAMWSGFPWPGSSFFTDDPLNQPLADTYGIVMSTSHHEPMQRDMTEWRTANKGVWSWETNKQAVAEHFETGIERAKPYESVITMGMRGEGDKKMIAEDPQGTLQDVLDSQREMIERVHGTPDGTPQLMALYKEALQMYEKGLKVPEDVTLLFADDNFGNVRRYPTQEERKRSGGAGLYYHLEYVGHPRSYKWLHCTSLGKVQQQLRAAHASGIDRVWVFNVGDIKPMEASSSFALSLAWNINSVDHSAIPSYFSTYALREFGPDHAQQIADVLAGHDRLVGLRRHEHIDTDTFSVVHNREAESIVQRWKALESQALKIFQAVPDAQKAAAYQLVLHPVKASRICTELRVTQALNRLYGLQRRNTTNVLAQRVLDLFQEDYDLEDEYHGNPWFGDKWNHIMCQPRYGYDPTTWHAPTRDMITGLSYVQTRRKSTRIAGQVGVAVQGHGGVRPGLANEECDRTHPSTGNLVPGFTLPKLSPYGPQSYFFEIFARGIEKIEWTVEPSESWIQASPASGTLLPDDKQDARVEVTINWDTAPKDFRGVVPISVRSVAGYFEQLHLPVDSRRVPDGQKAFVEAAGTVSIEAGAAHLDASLAKVYRQLPKLGRVERGSVTLQLTANPEAAPYLEYPIYLFSEPKTVSVTLYFTTVLEVRPDTPIKYDIAFDGAENTGVQLLDSPGRGDLPKGWADAVMNGVPERSTPSVSPSPAPLDQTQYSGLRFRIVSGTMGLLSSTPQHQPSSDDNAIVTSSTNNSTTPDDKMAAAPDRHSDNSLSLADKSETVELQLRATQSSAVHKDDLPLDRDGRDSIADGQVTDYRTYRRRWFGVAQLTLLNIIVSWDWLTFAPVASSAATYYNVTETSINWLSTAFLFSFVVISPVTIKILHMGPKLSIMVAAALVLVGNWVRYAGSHSSKGGTYGVVMFGQILTGLAQPFVLAAPTRYSDMWFSNRGRVGATALMSLANPFGAAIGQLVVPFMVEKPSQMSQGVLYVSIISSVCALPAFFIPAAPPTPASASALTSKLPLMASLRTASRSLELWLLLIPFAFYVGFFNSCSSLLNQMLNPYGLSDDEAGIGGALLIVVGLVVAAITSPILDRTKAFLLSIKCAVPLIATAYLAFVWMPETRAVAGPYAVLSLLGAASFALVPVALELLSEMSHPISPEVTSVLAWAGGQLLGGCFILISDALQAGLDADPPLHMKKALVFQAVVALLVAPLPLCLGLFGRADKVSLRRVRSDTAALSASTRGHQLEEPSLHSPTAMYMAHPPADTMPHPLPADTMPISSAKPSRRPPHAEPRLPEDAQPLHLAPAPRARLLKLVARLGRQHGGRGPAAAQLAQDADGRVLAQGVVVLPHLDSWNHDILTIPRTNSYDLLGNREINDMLLHIGGTDQNWTRIAAFDATCLASLSGAMFETSIIGFDAAQGALDLAGLPVLFDKDEFEGTQIAIRNLARDLESVTGKPSALLNTTEGQSSVEGVILVGSIARCKFLKELGQEGTQRVQSLEDKWETFSTHVEDSPWSFAKRVFVLAGSDKRGAIFASYTLTEQAGVSPWYWWADVPIKKHSQVYAVSEPTIHGEPSVKYRGIFINDEAPALTAWVHEKYGVNYGSEFYKRVFELLLRMKANFLWPAMWSGFPWPGSSFFTDDPLNQPLADTYGIVMSTSHHEPMQRDMTEWRTANKGVWSWETNKEAVADHFETGIERAKPYESVITMGMRGEGDKKMIADDPQGTLQDVLDSQREMIERVHGKPDGTPQLMALYKEALQMYEKGLKVPEDVTLLFADDNFGNVRRYPTEEERKRSGGAGLYYHLEYVGHPRSYKWLHCTSVGKVQQQLRAAHASGIDRVWVFNVGDIKPMEASSSFALSLAWNINAVDHSAISSYFSTYALREFGMDHAQQIADVLAGHDRLVGLRRHEHIDTDTFSVVHNREAESIVQRWKALESQALEIFQAVPDAQKAAAYQLVLHPVKASRICTELRVTQALNQLYGLQRRNTTNVLAQRVLDLFQEDYDLEDEYHDNPWFGDKWNHIMCQPRYGYDPTTWHAPTRDMITGLSYVQTRRKSTRIAGQVGVAVQGHGGVRPGLANEECDRTHPSTGNLVPGFTLPKLSPYGPQSYYFEIFARGIEKIEWTVEPSESWIQASPASGTLLPDDKQDARVEVTINWDTAPNDFQGVVPISVRSVAGYFEQVHLPVDSRRAPDGQKAFVEAAGTVSIEAGAAHLDASLTKVYRQLPKLGRVERGSAALQLTANPEAALYLEYPIYLFSEPKTVSVTLYFTTVLEVRPDTPIKYDIAFDDAKSTGVPLLDSPGRGDLPKGWADAVMNGVWTRQHDFTLTGDLSGPHVVRFRPLSNELNLEKIVVDADKSSPTRRVDGCKSVAMQNRHSFPYNLAFPEQREDMASGAQRQRIMAEEQRGCATADSSAAQQFVSLAIRTGLRFRIVSGTMGLLTSSPKHQPTSDDNAIVTSSTNNSTTPDDKMAAAPGRHSDNSLSLADKSETIELQLRATQSSAVQKDDLNLDRHGRDSIADGQVTDHRTYRRRWFGVAQLTLLNIIVSWDVSRRRSVPHTPLSPTAALLAARLCDKSNRQLAETSCRSLLSVSPDKATNEKGAAPAGR</sequence>
<feature type="region of interest" description="Disordered" evidence="3">
    <location>
        <begin position="971"/>
        <end position="993"/>
    </location>
</feature>
<evidence type="ECO:0008006" key="9">
    <source>
        <dbReference type="Google" id="ProtNLM"/>
    </source>
</evidence>
<feature type="transmembrane region" description="Helical" evidence="4">
    <location>
        <begin position="1267"/>
        <end position="1286"/>
    </location>
</feature>
<gene>
    <name evidence="7" type="ORF">BN1723_012094</name>
</gene>
<feature type="compositionally biased region" description="Polar residues" evidence="3">
    <location>
        <begin position="1008"/>
        <end position="1025"/>
    </location>
</feature>
<evidence type="ECO:0000313" key="7">
    <source>
        <dbReference type="EMBL" id="CRK20277.1"/>
    </source>
</evidence>
<feature type="compositionally biased region" description="Basic and acidic residues" evidence="3">
    <location>
        <begin position="1035"/>
        <end position="1048"/>
    </location>
</feature>
<feature type="compositionally biased region" description="Polar residues" evidence="3">
    <location>
        <begin position="2719"/>
        <end position="2736"/>
    </location>
</feature>
<dbReference type="GO" id="GO:0016787">
    <property type="term" value="F:hydrolase activity"/>
    <property type="evidence" value="ECO:0007669"/>
    <property type="project" value="UniProtKB-KW"/>
</dbReference>
<feature type="region of interest" description="Disordered" evidence="3">
    <location>
        <begin position="1008"/>
        <end position="1053"/>
    </location>
</feature>
<evidence type="ECO:0000259" key="5">
    <source>
        <dbReference type="Pfam" id="PF17829"/>
    </source>
</evidence>
<name>A0A0G4LE31_VERLO</name>
<feature type="transmembrane region" description="Helical" evidence="4">
    <location>
        <begin position="1378"/>
        <end position="1398"/>
    </location>
</feature>
<feature type="non-terminal residue" evidence="7">
    <location>
        <position position="2887"/>
    </location>
</feature>
<dbReference type="InterPro" id="IPR036259">
    <property type="entry name" value="MFS_trans_sf"/>
</dbReference>
<comment type="subcellular location">
    <subcellularLocation>
        <location evidence="1">Membrane</location>
        <topology evidence="1">Multi-pass membrane protein</topology>
    </subcellularLocation>
</comment>
<evidence type="ECO:0000256" key="4">
    <source>
        <dbReference type="SAM" id="Phobius"/>
    </source>
</evidence>
<proteinExistence type="predicted"/>
<dbReference type="Pfam" id="PF15979">
    <property type="entry name" value="Glyco_hydro_115"/>
    <property type="match status" value="2"/>
</dbReference>
<dbReference type="GO" id="GO:0016020">
    <property type="term" value="C:membrane"/>
    <property type="evidence" value="ECO:0007669"/>
    <property type="project" value="UniProtKB-SubCell"/>
</dbReference>
<keyword evidence="2" id="KW-0378">Hydrolase</keyword>
<dbReference type="Pfam" id="PF17829">
    <property type="entry name" value="GH115_C"/>
    <property type="match status" value="2"/>
</dbReference>
<dbReference type="Pfam" id="PF07690">
    <property type="entry name" value="MFS_1"/>
    <property type="match status" value="1"/>
</dbReference>
<reference evidence="8" key="1">
    <citation type="submission" date="2015-05" db="EMBL/GenBank/DDBJ databases">
        <authorList>
            <person name="Fogelqvist Johan"/>
        </authorList>
    </citation>
    <scope>NUCLEOTIDE SEQUENCE [LARGE SCALE GENOMIC DNA]</scope>
</reference>
<feature type="transmembrane region" description="Helical" evidence="4">
    <location>
        <begin position="1442"/>
        <end position="1460"/>
    </location>
</feature>
<feature type="domain" description="Gylcosyl hydrolase 115 C-terminal" evidence="5">
    <location>
        <begin position="2478"/>
        <end position="2637"/>
    </location>
</feature>
<evidence type="ECO:0000313" key="8">
    <source>
        <dbReference type="Proteomes" id="UP000045706"/>
    </source>
</evidence>
<dbReference type="InterPro" id="IPR031924">
    <property type="entry name" value="GH115"/>
</dbReference>
<dbReference type="SUPFAM" id="SSF103473">
    <property type="entry name" value="MFS general substrate transporter"/>
    <property type="match status" value="1"/>
</dbReference>
<evidence type="ECO:0000256" key="2">
    <source>
        <dbReference type="ARBA" id="ARBA00022801"/>
    </source>
</evidence>
<dbReference type="InterPro" id="IPR011701">
    <property type="entry name" value="MFS"/>
</dbReference>
<dbReference type="PANTHER" id="PTHR37842:SF2">
    <property type="entry name" value="GYLCOSYL HYDROLASE 115 C-TERMINAL DOMAIN-CONTAINING PROTEIN"/>
    <property type="match status" value="1"/>
</dbReference>
<dbReference type="Gene3D" id="2.60.120.1620">
    <property type="match status" value="2"/>
</dbReference>
<feature type="transmembrane region" description="Helical" evidence="4">
    <location>
        <begin position="1102"/>
        <end position="1120"/>
    </location>
</feature>
<dbReference type="Gene3D" id="1.20.1250.20">
    <property type="entry name" value="MFS general substrate transporter like domains"/>
    <property type="match status" value="1"/>
</dbReference>
<feature type="domain" description="Gylcosyl hydrolase 115 C-terminal" evidence="5">
    <location>
        <begin position="854"/>
        <end position="979"/>
    </location>
</feature>
<feature type="region of interest" description="Disordered" evidence="3">
    <location>
        <begin position="1"/>
        <end position="57"/>
    </location>
</feature>
<feature type="transmembrane region" description="Helical" evidence="4">
    <location>
        <begin position="1140"/>
        <end position="1161"/>
    </location>
</feature>
<dbReference type="Proteomes" id="UP000045706">
    <property type="component" value="Unassembled WGS sequence"/>
</dbReference>
<evidence type="ECO:0000256" key="3">
    <source>
        <dbReference type="SAM" id="MobiDB-lite"/>
    </source>
</evidence>
<feature type="transmembrane region" description="Helical" evidence="4">
    <location>
        <begin position="1313"/>
        <end position="1330"/>
    </location>
</feature>
<evidence type="ECO:0000256" key="1">
    <source>
        <dbReference type="ARBA" id="ARBA00004141"/>
    </source>
</evidence>
<dbReference type="InterPro" id="IPR042301">
    <property type="entry name" value="GH115_sf"/>
</dbReference>
<organism evidence="7 8">
    <name type="scientific">Verticillium longisporum</name>
    <name type="common">Verticillium dahliae var. longisporum</name>
    <dbReference type="NCBI Taxonomy" id="100787"/>
    <lineage>
        <taxon>Eukaryota</taxon>
        <taxon>Fungi</taxon>
        <taxon>Dikarya</taxon>
        <taxon>Ascomycota</taxon>
        <taxon>Pezizomycotina</taxon>
        <taxon>Sordariomycetes</taxon>
        <taxon>Hypocreomycetidae</taxon>
        <taxon>Glomerellales</taxon>
        <taxon>Plectosphaerellaceae</taxon>
        <taxon>Verticillium</taxon>
    </lineage>
</organism>
<feature type="transmembrane region" description="Helical" evidence="4">
    <location>
        <begin position="1168"/>
        <end position="1187"/>
    </location>
</feature>
<feature type="domain" description="BACON" evidence="6">
    <location>
        <begin position="2399"/>
        <end position="2436"/>
    </location>
</feature>
<accession>A0A0G4LE31</accession>
<keyword evidence="4" id="KW-1133">Transmembrane helix</keyword>
<feature type="compositionally biased region" description="Polar residues" evidence="3">
    <location>
        <begin position="978"/>
        <end position="993"/>
    </location>
</feature>
<dbReference type="Gene3D" id="1.20.58.2150">
    <property type="match status" value="2"/>
</dbReference>
<dbReference type="Gene3D" id="3.30.379.10">
    <property type="entry name" value="Chitobiase/beta-hexosaminidase domain 2-like"/>
    <property type="match status" value="2"/>
</dbReference>
<keyword evidence="4" id="KW-0812">Transmembrane</keyword>
<feature type="transmembrane region" description="Helical" evidence="4">
    <location>
        <begin position="1235"/>
        <end position="1255"/>
    </location>
</feature>
<feature type="region of interest" description="Disordered" evidence="3">
    <location>
        <begin position="2719"/>
        <end position="2763"/>
    </location>
</feature>
<dbReference type="Gene3D" id="3.20.20.520">
    <property type="entry name" value="Glycosyl hydrolase family 115"/>
    <property type="match status" value="2"/>
</dbReference>
<dbReference type="InterPro" id="IPR041437">
    <property type="entry name" value="GH115_C"/>
</dbReference>
<dbReference type="GO" id="GO:0022857">
    <property type="term" value="F:transmembrane transporter activity"/>
    <property type="evidence" value="ECO:0007669"/>
    <property type="project" value="InterPro"/>
</dbReference>
<feature type="domain" description="BACON" evidence="6">
    <location>
        <begin position="775"/>
        <end position="812"/>
    </location>
</feature>
<feature type="transmembrane region" description="Helical" evidence="4">
    <location>
        <begin position="1350"/>
        <end position="1371"/>
    </location>
</feature>
<dbReference type="InterPro" id="IPR029018">
    <property type="entry name" value="Hex-like_dom2"/>
</dbReference>
<feature type="transmembrane region" description="Helical" evidence="4">
    <location>
        <begin position="1193"/>
        <end position="1214"/>
    </location>
</feature>
<feature type="region of interest" description="Disordered" evidence="3">
    <location>
        <begin position="1545"/>
        <end position="1578"/>
    </location>
</feature>
<feature type="transmembrane region" description="Helical" evidence="4">
    <location>
        <begin position="1480"/>
        <end position="1500"/>
    </location>
</feature>
<protein>
    <recommendedName>
        <fullName evidence="9">Gylcosyl hydrolase 115 C-terminal domain-containing protein</fullName>
    </recommendedName>
</protein>